<evidence type="ECO:0000256" key="5">
    <source>
        <dbReference type="PROSITE-ProRule" id="PRU10137"/>
    </source>
</evidence>
<dbReference type="GO" id="GO:0000150">
    <property type="term" value="F:DNA strand exchange activity"/>
    <property type="evidence" value="ECO:0007669"/>
    <property type="project" value="InterPro"/>
</dbReference>
<keyword evidence="7" id="KW-0614">Plasmid</keyword>
<dbReference type="PROSITE" id="PS51736">
    <property type="entry name" value="RECOMBINASES_3"/>
    <property type="match status" value="1"/>
</dbReference>
<dbReference type="PROSITE" id="PS00397">
    <property type="entry name" value="RECOMBINASES_1"/>
    <property type="match status" value="1"/>
</dbReference>
<reference evidence="7" key="1">
    <citation type="submission" date="2010-10" db="EMBL/GenBank/DDBJ databases">
        <authorList>
            <person name="Liu Y.Y."/>
            <person name="He Q.G."/>
        </authorList>
    </citation>
    <scope>NUCLEOTIDE SEQUENCE</scope>
    <source>
        <strain evidence="7">Lung5839</strain>
        <plasmid evidence="7">HPS5839</plasmid>
    </source>
</reference>
<accession>F1CNF7</accession>
<dbReference type="PROSITE" id="PS00398">
    <property type="entry name" value="RECOMBINASES_2"/>
    <property type="match status" value="1"/>
</dbReference>
<sequence length="198" mass="22157">MALVGYARVSSVQQDLTEQIEALKKYGCEKIFSGKHSGKAKDNKEQLDKMLDYVREGDVVVVTKVDRLGRSLNQVLNILESFREQNIGFVAIQQNVDTTKKSDPLAMAMIQLLGVFAELERNFIVERTQEGIRAKREAGEKCGGRPAALTESKLKQFKADAESGLSLSVLGHKYKISRATAQRYRTSLKVNKGENYEN</sequence>
<dbReference type="PANTHER" id="PTHR30461:SF2">
    <property type="entry name" value="SERINE RECOMBINASE PINE-RELATED"/>
    <property type="match status" value="1"/>
</dbReference>
<protein>
    <submittedName>
        <fullName evidence="7">Recombinase</fullName>
    </submittedName>
</protein>
<dbReference type="SUPFAM" id="SSF53041">
    <property type="entry name" value="Resolvase-like"/>
    <property type="match status" value="1"/>
</dbReference>
<keyword evidence="3" id="KW-0233">DNA recombination</keyword>
<proteinExistence type="predicted"/>
<geneLocation type="plasmid" evidence="7">
    <name>HPS5839</name>
</geneLocation>
<dbReference type="EMBL" id="HQ441170">
    <property type="protein sequence ID" value="ADY18545.1"/>
    <property type="molecule type" value="Genomic_DNA"/>
</dbReference>
<dbReference type="InterPro" id="IPR006118">
    <property type="entry name" value="Recombinase_CS"/>
</dbReference>
<feature type="active site" description="O-(5'-phospho-DNA)-serine intermediate" evidence="4 5">
    <location>
        <position position="10"/>
    </location>
</feature>
<evidence type="ECO:0000256" key="4">
    <source>
        <dbReference type="PIRSR" id="PIRSR606118-50"/>
    </source>
</evidence>
<evidence type="ECO:0000256" key="3">
    <source>
        <dbReference type="ARBA" id="ARBA00023172"/>
    </source>
</evidence>
<evidence type="ECO:0000259" key="6">
    <source>
        <dbReference type="PROSITE" id="PS51736"/>
    </source>
</evidence>
<name>F1CNF7_GLAPU</name>
<evidence type="ECO:0000313" key="7">
    <source>
        <dbReference type="EMBL" id="ADY18545.1"/>
    </source>
</evidence>
<dbReference type="InterPro" id="IPR050639">
    <property type="entry name" value="SSR_resolvase"/>
</dbReference>
<dbReference type="InterPro" id="IPR036162">
    <property type="entry name" value="Resolvase-like_N_sf"/>
</dbReference>
<dbReference type="GO" id="GO:0003677">
    <property type="term" value="F:DNA binding"/>
    <property type="evidence" value="ECO:0007669"/>
    <property type="project" value="UniProtKB-KW"/>
</dbReference>
<dbReference type="PANTHER" id="PTHR30461">
    <property type="entry name" value="DNA-INVERTASE FROM LAMBDOID PROPHAGE"/>
    <property type="match status" value="1"/>
</dbReference>
<evidence type="ECO:0000256" key="2">
    <source>
        <dbReference type="ARBA" id="ARBA00023125"/>
    </source>
</evidence>
<feature type="domain" description="Resolvase/invertase-type recombinase catalytic" evidence="6">
    <location>
        <begin position="2"/>
        <end position="139"/>
    </location>
</feature>
<dbReference type="GO" id="GO:0015074">
    <property type="term" value="P:DNA integration"/>
    <property type="evidence" value="ECO:0007669"/>
    <property type="project" value="UniProtKB-KW"/>
</dbReference>
<dbReference type="Gene3D" id="3.40.50.1390">
    <property type="entry name" value="Resolvase, N-terminal catalytic domain"/>
    <property type="match status" value="1"/>
</dbReference>
<evidence type="ECO:0000256" key="1">
    <source>
        <dbReference type="ARBA" id="ARBA00022908"/>
    </source>
</evidence>
<dbReference type="AlphaFoldDB" id="F1CNF7"/>
<dbReference type="InterPro" id="IPR006119">
    <property type="entry name" value="Resolv_N"/>
</dbReference>
<gene>
    <name evidence="7" type="primary">rec</name>
</gene>
<dbReference type="Pfam" id="PF00239">
    <property type="entry name" value="Resolvase"/>
    <property type="match status" value="1"/>
</dbReference>
<keyword evidence="2" id="KW-0238">DNA-binding</keyword>
<dbReference type="CDD" id="cd03768">
    <property type="entry name" value="SR_ResInv"/>
    <property type="match status" value="1"/>
</dbReference>
<organism evidence="7">
    <name type="scientific">Glaesserella parasuis</name>
    <name type="common">Haemophilus parasuis</name>
    <dbReference type="NCBI Taxonomy" id="738"/>
    <lineage>
        <taxon>Bacteria</taxon>
        <taxon>Pseudomonadati</taxon>
        <taxon>Pseudomonadota</taxon>
        <taxon>Gammaproteobacteria</taxon>
        <taxon>Pasteurellales</taxon>
        <taxon>Pasteurellaceae</taxon>
        <taxon>Glaesserella</taxon>
    </lineage>
</organism>
<keyword evidence="1" id="KW-0229">DNA integration</keyword>
<dbReference type="SMART" id="SM00857">
    <property type="entry name" value="Resolvase"/>
    <property type="match status" value="1"/>
</dbReference>